<dbReference type="CDD" id="cd06583">
    <property type="entry name" value="PGRP"/>
    <property type="match status" value="1"/>
</dbReference>
<evidence type="ECO:0000256" key="1">
    <source>
        <dbReference type="ARBA" id="ARBA00007553"/>
    </source>
</evidence>
<proteinExistence type="inferred from homology"/>
<dbReference type="GO" id="GO:0008745">
    <property type="term" value="F:N-acetylmuramoyl-L-alanine amidase activity"/>
    <property type="evidence" value="ECO:0007669"/>
    <property type="project" value="InterPro"/>
</dbReference>
<evidence type="ECO:0000313" key="2">
    <source>
        <dbReference type="Ensembl" id="ENSCMUP00000007319.2"/>
    </source>
</evidence>
<reference evidence="2" key="3">
    <citation type="submission" date="2025-09" db="UniProtKB">
        <authorList>
            <consortium name="Ensembl"/>
        </authorList>
    </citation>
    <scope>IDENTIFICATION</scope>
</reference>
<dbReference type="Proteomes" id="UP000694553">
    <property type="component" value="Unassembled WGS sequence"/>
</dbReference>
<dbReference type="InterPro" id="IPR006619">
    <property type="entry name" value="PGRP_domain_met/bac"/>
</dbReference>
<evidence type="ECO:0000313" key="3">
    <source>
        <dbReference type="Proteomes" id="UP000694553"/>
    </source>
</evidence>
<dbReference type="GO" id="GO:0009253">
    <property type="term" value="P:peptidoglycan catabolic process"/>
    <property type="evidence" value="ECO:0007669"/>
    <property type="project" value="InterPro"/>
</dbReference>
<dbReference type="PANTHER" id="PTHR11022">
    <property type="entry name" value="PEPTIDOGLYCAN RECOGNITION PROTEIN"/>
    <property type="match status" value="1"/>
</dbReference>
<dbReference type="InterPro" id="IPR015510">
    <property type="entry name" value="PGRP"/>
</dbReference>
<dbReference type="InterPro" id="IPR002502">
    <property type="entry name" value="Amidase_domain"/>
</dbReference>
<dbReference type="Gene3D" id="3.40.80.10">
    <property type="entry name" value="Peptidoglycan recognition protein-like"/>
    <property type="match status" value="1"/>
</dbReference>
<dbReference type="SMART" id="SM00701">
    <property type="entry name" value="PGRP"/>
    <property type="match status" value="1"/>
</dbReference>
<dbReference type="SUPFAM" id="SSF55846">
    <property type="entry name" value="N-acetylmuramoyl-L-alanine amidase-like"/>
    <property type="match status" value="1"/>
</dbReference>
<reference evidence="3" key="1">
    <citation type="submission" date="2019-10" db="EMBL/GenBank/DDBJ databases">
        <title>Corvus moneduloides (New Caledonian crow) genome, bCorMon1, primary haplotype.</title>
        <authorList>
            <person name="Rutz C."/>
            <person name="Fungtammasan C."/>
            <person name="Mountcastle J."/>
            <person name="Formenti G."/>
            <person name="Chow W."/>
            <person name="Howe K."/>
            <person name="Steele M.P."/>
            <person name="Fernandes J."/>
            <person name="Gilbert M.T.P."/>
            <person name="Fedrigo O."/>
            <person name="Jarvis E.D."/>
            <person name="Gemmell N."/>
        </authorList>
    </citation>
    <scope>NUCLEOTIDE SEQUENCE [LARGE SCALE GENOMIC DNA]</scope>
</reference>
<protein>
    <submittedName>
        <fullName evidence="2">Uncharacterized protein</fullName>
    </submittedName>
</protein>
<sequence>GPTEPLVPMWTLPCPQGLMGHMEPLAPAECLSIVPRCMWGARPCWGTLFCPCACAMRDRQSFHQDTRTWDNIGPCSFVVGSDGYLYEGRGWCWVGAHTKYYSTKGLGIGIIWDFSATLLDPDALALVQDELLPCVVHSGLVWPDFTPCAHRQLSHANCPGNALFQEIQSWPSFQGLGWVSQ</sequence>
<dbReference type="AlphaFoldDB" id="A0A8C3DI55"/>
<dbReference type="PANTHER" id="PTHR11022:SF66">
    <property type="entry name" value="N-ACETYLMURAMOYL-L-ALANINE AMIDASE"/>
    <property type="match status" value="1"/>
</dbReference>
<keyword evidence="3" id="KW-1185">Reference proteome</keyword>
<comment type="similarity">
    <text evidence="1">Belongs to the N-acetylmuramoyl-L-alanine amidase 2 family.</text>
</comment>
<organism evidence="2 3">
    <name type="scientific">Corvus moneduloides</name>
    <name type="common">New Caledonian crow</name>
    <dbReference type="NCBI Taxonomy" id="1196302"/>
    <lineage>
        <taxon>Eukaryota</taxon>
        <taxon>Metazoa</taxon>
        <taxon>Chordata</taxon>
        <taxon>Craniata</taxon>
        <taxon>Vertebrata</taxon>
        <taxon>Euteleostomi</taxon>
        <taxon>Archelosauria</taxon>
        <taxon>Archosauria</taxon>
        <taxon>Dinosauria</taxon>
        <taxon>Saurischia</taxon>
        <taxon>Theropoda</taxon>
        <taxon>Coelurosauria</taxon>
        <taxon>Aves</taxon>
        <taxon>Neognathae</taxon>
        <taxon>Neoaves</taxon>
        <taxon>Telluraves</taxon>
        <taxon>Australaves</taxon>
        <taxon>Passeriformes</taxon>
        <taxon>Corvoidea</taxon>
        <taxon>Corvidae</taxon>
        <taxon>Corvus</taxon>
    </lineage>
</organism>
<name>A0A8C3DI55_CORMO</name>
<accession>A0A8C3DI55</accession>
<accession>A0A8U7NWP7</accession>
<dbReference type="GO" id="GO:0008270">
    <property type="term" value="F:zinc ion binding"/>
    <property type="evidence" value="ECO:0007669"/>
    <property type="project" value="InterPro"/>
</dbReference>
<dbReference type="Ensembl" id="ENSCMUT00000007906.2">
    <property type="protein sequence ID" value="ENSCMUP00000007319.2"/>
    <property type="gene ID" value="ENSCMUG00000004828.2"/>
</dbReference>
<dbReference type="OMA" id="VIHHTYI"/>
<reference evidence="2" key="2">
    <citation type="submission" date="2025-08" db="UniProtKB">
        <authorList>
            <consortium name="Ensembl"/>
        </authorList>
    </citation>
    <scope>IDENTIFICATION</scope>
</reference>
<dbReference type="InterPro" id="IPR036505">
    <property type="entry name" value="Amidase/PGRP_sf"/>
</dbReference>